<feature type="region of interest" description="Disordered" evidence="1">
    <location>
        <begin position="1"/>
        <end position="27"/>
    </location>
</feature>
<reference evidence="2" key="1">
    <citation type="submission" date="2016-05" db="EMBL/GenBank/DDBJ databases">
        <authorList>
            <person name="Lavstsen T."/>
            <person name="Jespersen J.S."/>
        </authorList>
    </citation>
    <scope>NUCLEOTIDE SEQUENCE</scope>
    <source>
        <tissue evidence="2">Brain</tissue>
    </source>
</reference>
<name>A0A1A8HKK1_9TELE</name>
<evidence type="ECO:0000313" key="2">
    <source>
        <dbReference type="EMBL" id="SBQ83956.1"/>
    </source>
</evidence>
<dbReference type="AlphaFoldDB" id="A0A1A8HKK1"/>
<reference evidence="2" key="2">
    <citation type="submission" date="2016-06" db="EMBL/GenBank/DDBJ databases">
        <title>The genome of a short-lived fish provides insights into sex chromosome evolution and the genetic control of aging.</title>
        <authorList>
            <person name="Reichwald K."/>
            <person name="Felder M."/>
            <person name="Petzold A."/>
            <person name="Koch P."/>
            <person name="Groth M."/>
            <person name="Platzer M."/>
        </authorList>
    </citation>
    <scope>NUCLEOTIDE SEQUENCE</scope>
    <source>
        <tissue evidence="2">Brain</tissue>
    </source>
</reference>
<sequence>GSCSCSLTGPDVPTSAKSRSSAGAWEVPLPGPQLGIPVHGLPPEPEPVHSRFCRRIRGRVRLRVHGVRESDATQRKRFPAASVLQPESFSELSVQTVRRSCGEIFQSHDAGGSLGNAAAHQCCRRRHRHQEDHMAQANFQQPIRS</sequence>
<accession>A0A1A8HKK1</accession>
<protein>
    <submittedName>
        <fullName evidence="2">M-phase specific PLK1 interacting protein</fullName>
    </submittedName>
</protein>
<feature type="non-terminal residue" evidence="2">
    <location>
        <position position="1"/>
    </location>
</feature>
<gene>
    <name evidence="2" type="primary">MPLKIP</name>
</gene>
<dbReference type="EMBL" id="HAEC01015735">
    <property type="protein sequence ID" value="SBQ83956.1"/>
    <property type="molecule type" value="Transcribed_RNA"/>
</dbReference>
<organism evidence="2">
    <name type="scientific">Nothobranchius korthausae</name>
    <dbReference type="NCBI Taxonomy" id="1143690"/>
    <lineage>
        <taxon>Eukaryota</taxon>
        <taxon>Metazoa</taxon>
        <taxon>Chordata</taxon>
        <taxon>Craniata</taxon>
        <taxon>Vertebrata</taxon>
        <taxon>Euteleostomi</taxon>
        <taxon>Actinopterygii</taxon>
        <taxon>Neopterygii</taxon>
        <taxon>Teleostei</taxon>
        <taxon>Neoteleostei</taxon>
        <taxon>Acanthomorphata</taxon>
        <taxon>Ovalentaria</taxon>
        <taxon>Atherinomorphae</taxon>
        <taxon>Cyprinodontiformes</taxon>
        <taxon>Nothobranchiidae</taxon>
        <taxon>Nothobranchius</taxon>
    </lineage>
</organism>
<evidence type="ECO:0000256" key="1">
    <source>
        <dbReference type="SAM" id="MobiDB-lite"/>
    </source>
</evidence>
<proteinExistence type="predicted"/>